<protein>
    <submittedName>
        <fullName evidence="2">Integrase</fullName>
    </submittedName>
</protein>
<evidence type="ECO:0000313" key="2">
    <source>
        <dbReference type="EMBL" id="MFC5505116.1"/>
    </source>
</evidence>
<dbReference type="InterPro" id="IPR013762">
    <property type="entry name" value="Integrase-like_cat_sf"/>
</dbReference>
<organism evidence="2 3">
    <name type="scientific">Bosea massiliensis</name>
    <dbReference type="NCBI Taxonomy" id="151419"/>
    <lineage>
        <taxon>Bacteria</taxon>
        <taxon>Pseudomonadati</taxon>
        <taxon>Pseudomonadota</taxon>
        <taxon>Alphaproteobacteria</taxon>
        <taxon>Hyphomicrobiales</taxon>
        <taxon>Boseaceae</taxon>
        <taxon>Bosea</taxon>
    </lineage>
</organism>
<dbReference type="RefSeq" id="WP_377816181.1">
    <property type="nucleotide sequence ID" value="NZ_JBHSLU010000012.1"/>
</dbReference>
<dbReference type="SUPFAM" id="SSF56349">
    <property type="entry name" value="DNA breaking-rejoining enzymes"/>
    <property type="match status" value="1"/>
</dbReference>
<name>A0ABW0NXA0_9HYPH</name>
<keyword evidence="3" id="KW-1185">Reference proteome</keyword>
<sequence length="415" mass="45599">MRSDDHPTPGLKRRKRAGGAVALYWVARADIVATGFKPETVRLHYADTPADLPLVSAACQRFQAEMLAWSAGQKQDYTAFDGTIASLSRRFQIDEESPVAGWKYNTRRSQLHVVGTIEKAFGQRSLAALGLKDFRRWYEAAKAPKKPGGAERIDRACKIMKMLREMLRYGLAAELATEQCTRLLTILGATEFAGPRRRRSRLESHHVEAFIPKAIEAGRLSLALGTAIQFETGMRQKDVIGEWLPVPAGEGAEGFVLRGRRGKGWRRWANGLTWGDLGRDFVVSKETTKTGALVSHDLKLFPSIMALIETVPVAERIGPLIRDETAGRPYAEFAYARDWRVIARAAGIPDAVWNTDARAGAITEAEDAGADLDTIRGSVGHAQASTTARYSRGAIGKSKAIAAKRQAYRAGENKP</sequence>
<reference evidence="3" key="1">
    <citation type="journal article" date="2019" name="Int. J. Syst. Evol. Microbiol.">
        <title>The Global Catalogue of Microorganisms (GCM) 10K type strain sequencing project: providing services to taxonomists for standard genome sequencing and annotation.</title>
        <authorList>
            <consortium name="The Broad Institute Genomics Platform"/>
            <consortium name="The Broad Institute Genome Sequencing Center for Infectious Disease"/>
            <person name="Wu L."/>
            <person name="Ma J."/>
        </authorList>
    </citation>
    <scope>NUCLEOTIDE SEQUENCE [LARGE SCALE GENOMIC DNA]</scope>
    <source>
        <strain evidence="3">CCUG 43117</strain>
    </source>
</reference>
<evidence type="ECO:0000313" key="3">
    <source>
        <dbReference type="Proteomes" id="UP001596060"/>
    </source>
</evidence>
<dbReference type="EMBL" id="JBHSLU010000012">
    <property type="protein sequence ID" value="MFC5505116.1"/>
    <property type="molecule type" value="Genomic_DNA"/>
</dbReference>
<proteinExistence type="predicted"/>
<evidence type="ECO:0000256" key="1">
    <source>
        <dbReference type="ARBA" id="ARBA00023172"/>
    </source>
</evidence>
<dbReference type="Proteomes" id="UP001596060">
    <property type="component" value="Unassembled WGS sequence"/>
</dbReference>
<accession>A0ABW0NXA0</accession>
<gene>
    <name evidence="2" type="ORF">ACFPN9_07590</name>
</gene>
<dbReference type="Gene3D" id="1.10.443.10">
    <property type="entry name" value="Intergrase catalytic core"/>
    <property type="match status" value="1"/>
</dbReference>
<dbReference type="InterPro" id="IPR011010">
    <property type="entry name" value="DNA_brk_join_enz"/>
</dbReference>
<comment type="caution">
    <text evidence="2">The sequence shown here is derived from an EMBL/GenBank/DDBJ whole genome shotgun (WGS) entry which is preliminary data.</text>
</comment>
<keyword evidence="1" id="KW-0233">DNA recombination</keyword>